<dbReference type="Proteomes" id="UP001515480">
    <property type="component" value="Unassembled WGS sequence"/>
</dbReference>
<feature type="transmembrane region" description="Helical" evidence="5">
    <location>
        <begin position="152"/>
        <end position="169"/>
    </location>
</feature>
<evidence type="ECO:0000256" key="2">
    <source>
        <dbReference type="ARBA" id="ARBA00022692"/>
    </source>
</evidence>
<protein>
    <recommendedName>
        <fullName evidence="6">Sugar phosphate transporter domain-containing protein</fullName>
    </recommendedName>
</protein>
<feature type="domain" description="Sugar phosphate transporter" evidence="6">
    <location>
        <begin position="60"/>
        <end position="348"/>
    </location>
</feature>
<feature type="transmembrane region" description="Helical" evidence="5">
    <location>
        <begin position="121"/>
        <end position="140"/>
    </location>
</feature>
<name>A0AB34KCD4_PRYPA</name>
<keyword evidence="8" id="KW-1185">Reference proteome</keyword>
<feature type="transmembrane region" description="Helical" evidence="5">
    <location>
        <begin position="200"/>
        <end position="216"/>
    </location>
</feature>
<keyword evidence="4 5" id="KW-0472">Membrane</keyword>
<evidence type="ECO:0000256" key="3">
    <source>
        <dbReference type="ARBA" id="ARBA00022989"/>
    </source>
</evidence>
<dbReference type="InterPro" id="IPR004853">
    <property type="entry name" value="Sugar_P_trans_dom"/>
</dbReference>
<dbReference type="GO" id="GO:0016020">
    <property type="term" value="C:membrane"/>
    <property type="evidence" value="ECO:0007669"/>
    <property type="project" value="UniProtKB-SubCell"/>
</dbReference>
<dbReference type="AlphaFoldDB" id="A0AB34KCD4"/>
<evidence type="ECO:0000256" key="4">
    <source>
        <dbReference type="ARBA" id="ARBA00023136"/>
    </source>
</evidence>
<organism evidence="7 8">
    <name type="scientific">Prymnesium parvum</name>
    <name type="common">Toxic golden alga</name>
    <dbReference type="NCBI Taxonomy" id="97485"/>
    <lineage>
        <taxon>Eukaryota</taxon>
        <taxon>Haptista</taxon>
        <taxon>Haptophyta</taxon>
        <taxon>Prymnesiophyceae</taxon>
        <taxon>Prymnesiales</taxon>
        <taxon>Prymnesiaceae</taxon>
        <taxon>Prymnesium</taxon>
    </lineage>
</organism>
<evidence type="ECO:0000259" key="6">
    <source>
        <dbReference type="Pfam" id="PF03151"/>
    </source>
</evidence>
<sequence>MDDEEVAAVKEGTPLYAPAPGTAGMWEIFSPLFSRKEVWLQPFVRTPLFTLTFGEVISAFWCILFLASNFGMNCVASWIMSQVPAPIYQSCVDSVLGIITLGCFTNFGSGQHAVTAFDEKFFLLSLYSCLFMVSVVSNNASYVHISIPLNQLIKGCIPLPTLIFTFLLTRHWPRRSTMLSVFLIVFGTSLAIPFGTAKAPAIGIILALLSTLSTAARQSFAEHLMARGSGFKIEPIALAYWQSVFSVPVLLALWLSNFDGERDVVFHFWAHSPGKALGLASIAAASSISYTLIMFYFTRLTSSLTLSVAGSFKLLLLVVIPALFDPHLFSVINWFGAALCFIGLCVYSYIGHKLGAGAAVTEATQTDLLSKEQRWSLSRCCCP</sequence>
<gene>
    <name evidence="7" type="ORF">AB1Y20_001843</name>
</gene>
<evidence type="ECO:0000256" key="5">
    <source>
        <dbReference type="SAM" id="Phobius"/>
    </source>
</evidence>
<feature type="transmembrane region" description="Helical" evidence="5">
    <location>
        <begin position="176"/>
        <end position="194"/>
    </location>
</feature>
<evidence type="ECO:0000313" key="7">
    <source>
        <dbReference type="EMBL" id="KAL1530952.1"/>
    </source>
</evidence>
<dbReference type="EMBL" id="JBGBPQ010000001">
    <property type="protein sequence ID" value="KAL1530952.1"/>
    <property type="molecule type" value="Genomic_DNA"/>
</dbReference>
<comment type="subcellular location">
    <subcellularLocation>
        <location evidence="1">Membrane</location>
        <topology evidence="1">Multi-pass membrane protein</topology>
    </subcellularLocation>
</comment>
<reference evidence="7 8" key="1">
    <citation type="journal article" date="2024" name="Science">
        <title>Giant polyketide synthase enzymes in the biosynthesis of giant marine polyether toxins.</title>
        <authorList>
            <person name="Fallon T.R."/>
            <person name="Shende V.V."/>
            <person name="Wierzbicki I.H."/>
            <person name="Pendleton A.L."/>
            <person name="Watervoot N.F."/>
            <person name="Auber R.P."/>
            <person name="Gonzalez D.J."/>
            <person name="Wisecaver J.H."/>
            <person name="Moore B.S."/>
        </authorList>
    </citation>
    <scope>NUCLEOTIDE SEQUENCE [LARGE SCALE GENOMIC DNA]</scope>
    <source>
        <strain evidence="7 8">12B1</strain>
    </source>
</reference>
<accession>A0AB34KCD4</accession>
<feature type="transmembrane region" description="Helical" evidence="5">
    <location>
        <begin position="330"/>
        <end position="350"/>
    </location>
</feature>
<dbReference type="Pfam" id="PF03151">
    <property type="entry name" value="TPT"/>
    <property type="match status" value="1"/>
</dbReference>
<evidence type="ECO:0000256" key="1">
    <source>
        <dbReference type="ARBA" id="ARBA00004141"/>
    </source>
</evidence>
<dbReference type="PANTHER" id="PTHR11132">
    <property type="entry name" value="SOLUTE CARRIER FAMILY 35"/>
    <property type="match status" value="1"/>
</dbReference>
<proteinExistence type="predicted"/>
<comment type="caution">
    <text evidence="7">The sequence shown here is derived from an EMBL/GenBank/DDBJ whole genome shotgun (WGS) entry which is preliminary data.</text>
</comment>
<feature type="transmembrane region" description="Helical" evidence="5">
    <location>
        <begin position="304"/>
        <end position="324"/>
    </location>
</feature>
<feature type="transmembrane region" description="Helical" evidence="5">
    <location>
        <begin position="48"/>
        <end position="67"/>
    </location>
</feature>
<evidence type="ECO:0000313" key="8">
    <source>
        <dbReference type="Proteomes" id="UP001515480"/>
    </source>
</evidence>
<dbReference type="InterPro" id="IPR050186">
    <property type="entry name" value="TPT_transporter"/>
</dbReference>
<feature type="transmembrane region" description="Helical" evidence="5">
    <location>
        <begin position="237"/>
        <end position="256"/>
    </location>
</feature>
<keyword evidence="2 5" id="KW-0812">Transmembrane</keyword>
<feature type="transmembrane region" description="Helical" evidence="5">
    <location>
        <begin position="276"/>
        <end position="297"/>
    </location>
</feature>
<keyword evidence="3 5" id="KW-1133">Transmembrane helix</keyword>